<organism evidence="1 2">
    <name type="scientific">Pseudomonas chlororaphis</name>
    <dbReference type="NCBI Taxonomy" id="587753"/>
    <lineage>
        <taxon>Bacteria</taxon>
        <taxon>Pseudomonadati</taxon>
        <taxon>Pseudomonadota</taxon>
        <taxon>Gammaproteobacteria</taxon>
        <taxon>Pseudomonadales</taxon>
        <taxon>Pseudomonadaceae</taxon>
        <taxon>Pseudomonas</taxon>
    </lineage>
</organism>
<dbReference type="AlphaFoldDB" id="A0A0G3GIY6"/>
<dbReference type="EMBL" id="CP011020">
    <property type="protein sequence ID" value="AKJ98726.1"/>
    <property type="molecule type" value="Genomic_DNA"/>
</dbReference>
<gene>
    <name evidence="1" type="ORF">VM99_11885</name>
</gene>
<proteinExistence type="predicted"/>
<reference evidence="1 2" key="1">
    <citation type="journal article" date="2015" name="Stand. Genomic Sci.">
        <title>Complete genome of Pseudomonas chlororaphis strain UFB2, a soil bacterium with antibacterial activity against bacterial canker pathogen of tomato.</title>
        <authorList>
            <person name="Deng P."/>
            <person name="Wang X."/>
            <person name="Baird S.M."/>
            <person name="Lu S.E."/>
        </authorList>
    </citation>
    <scope>NUCLEOTIDE SEQUENCE [LARGE SCALE GENOMIC DNA]</scope>
    <source>
        <strain evidence="1 2">UFB2</strain>
    </source>
</reference>
<accession>A0A0G3GIY6</accession>
<evidence type="ECO:0000313" key="2">
    <source>
        <dbReference type="Proteomes" id="UP000035212"/>
    </source>
</evidence>
<protein>
    <submittedName>
        <fullName evidence="1">Uncharacterized protein</fullName>
    </submittedName>
</protein>
<dbReference type="Proteomes" id="UP000035212">
    <property type="component" value="Chromosome"/>
</dbReference>
<sequence>MSRAPLKDGNILWGSFKLGASSGKLKQYAQLAACRLGLEAFVGHAGATLKRRGSISQAGTLWGSLLAIATD</sequence>
<evidence type="ECO:0000313" key="1">
    <source>
        <dbReference type="EMBL" id="AKJ98726.1"/>
    </source>
</evidence>
<reference evidence="2" key="2">
    <citation type="submission" date="2015-03" db="EMBL/GenBank/DDBJ databases">
        <authorList>
            <person name="Deng P."/>
            <person name="Lu S."/>
        </authorList>
    </citation>
    <scope>NUCLEOTIDE SEQUENCE [LARGE SCALE GENOMIC DNA]</scope>
    <source>
        <strain evidence="2">UFB2</strain>
    </source>
</reference>
<name>A0A0G3GIY6_9PSED</name>